<keyword evidence="2" id="KW-1185">Reference proteome</keyword>
<dbReference type="Proteomes" id="UP000280405">
    <property type="component" value="Unassembled WGS sequence"/>
</dbReference>
<sequence>MGQNILNQLKSYGLPIQAPNQQVIYSNLLESGKLLEISNGYSFSKSLSCDHKWKEYHQNIFAYLKTLPEADVYEIVGKLDYQDWHWEWISKTAGTKADNQYEWFFLEVDSSVEAACLIYFPKESSLQPIENIFYIEFIAIAPWNRFTPLENKRYRGLGSLLLLEAVKFLAQKYKNSRRFSLHALEQAESYYIDKLKMQHLSINDKPSLKYFELPHHVIDSIFGEVA</sequence>
<keyword evidence="1" id="KW-0808">Transferase</keyword>
<dbReference type="InterPro" id="IPR016181">
    <property type="entry name" value="Acyl_CoA_acyltransferase"/>
</dbReference>
<accession>A0A3A8F6H8</accession>
<protein>
    <submittedName>
        <fullName evidence="1">N-acetyltransferase</fullName>
    </submittedName>
</protein>
<dbReference type="EMBL" id="RAXT01000035">
    <property type="protein sequence ID" value="RKG36751.1"/>
    <property type="molecule type" value="Genomic_DNA"/>
</dbReference>
<evidence type="ECO:0000313" key="2">
    <source>
        <dbReference type="Proteomes" id="UP000280405"/>
    </source>
</evidence>
<name>A0A3A8F6H8_9GAMM</name>
<dbReference type="SUPFAM" id="SSF55729">
    <property type="entry name" value="Acyl-CoA N-acyltransferases (Nat)"/>
    <property type="match status" value="1"/>
</dbReference>
<evidence type="ECO:0000313" key="1">
    <source>
        <dbReference type="EMBL" id="RKG36751.1"/>
    </source>
</evidence>
<gene>
    <name evidence="1" type="ORF">D7V20_13575</name>
</gene>
<reference evidence="1 2" key="1">
    <citation type="submission" date="2018-09" db="EMBL/GenBank/DDBJ databases">
        <title>The draft genome of Acinetobacter spp. strains.</title>
        <authorList>
            <person name="Qin J."/>
            <person name="Feng Y."/>
            <person name="Zong Z."/>
        </authorList>
    </citation>
    <scope>NUCLEOTIDE SEQUENCE [LARGE SCALE GENOMIC DNA]</scope>
    <source>
        <strain evidence="1 2">WCHAc060115</strain>
    </source>
</reference>
<proteinExistence type="predicted"/>
<dbReference type="OrthoDB" id="6064764at2"/>
<organism evidence="1 2">
    <name type="scientific">Acinetobacter rongchengensis</name>
    <dbReference type="NCBI Taxonomy" id="2419601"/>
    <lineage>
        <taxon>Bacteria</taxon>
        <taxon>Pseudomonadati</taxon>
        <taxon>Pseudomonadota</taxon>
        <taxon>Gammaproteobacteria</taxon>
        <taxon>Moraxellales</taxon>
        <taxon>Moraxellaceae</taxon>
        <taxon>Acinetobacter</taxon>
    </lineage>
</organism>
<dbReference type="RefSeq" id="WP_120384730.1">
    <property type="nucleotide sequence ID" value="NZ_RAXT01000035.1"/>
</dbReference>
<dbReference type="AlphaFoldDB" id="A0A3A8F6H8"/>
<dbReference type="GO" id="GO:0016740">
    <property type="term" value="F:transferase activity"/>
    <property type="evidence" value="ECO:0007669"/>
    <property type="project" value="UniProtKB-KW"/>
</dbReference>
<comment type="caution">
    <text evidence="1">The sequence shown here is derived from an EMBL/GenBank/DDBJ whole genome shotgun (WGS) entry which is preliminary data.</text>
</comment>